<gene>
    <name evidence="2" type="primary">otubain</name>
    <name evidence="2" type="ORF">L195_g014901</name>
</gene>
<name>A0A2K3PS99_TRIPR</name>
<reference evidence="2 3" key="2">
    <citation type="journal article" date="2017" name="Front. Plant Sci.">
        <title>Gene Classification and Mining of Molecular Markers Useful in Red Clover (Trifolium pratense) Breeding.</title>
        <authorList>
            <person name="Istvanek J."/>
            <person name="Dluhosova J."/>
            <person name="Dluhos P."/>
            <person name="Patkova L."/>
            <person name="Nedelnik J."/>
            <person name="Repkova J."/>
        </authorList>
    </citation>
    <scope>NUCLEOTIDE SEQUENCE [LARGE SCALE GENOMIC DNA]</scope>
    <source>
        <strain evidence="3">cv. Tatra</strain>
        <tissue evidence="2">Young leaves</tissue>
    </source>
</reference>
<proteinExistence type="predicted"/>
<feature type="compositionally biased region" description="Basic and acidic residues" evidence="1">
    <location>
        <begin position="74"/>
        <end position="86"/>
    </location>
</feature>
<dbReference type="ExpressionAtlas" id="A0A2K3PS99">
    <property type="expression patterns" value="baseline"/>
</dbReference>
<reference evidence="2 3" key="1">
    <citation type="journal article" date="2014" name="Am. J. Bot.">
        <title>Genome assembly and annotation for red clover (Trifolium pratense; Fabaceae).</title>
        <authorList>
            <person name="Istvanek J."/>
            <person name="Jaros M."/>
            <person name="Krenek A."/>
            <person name="Repkova J."/>
        </authorList>
    </citation>
    <scope>NUCLEOTIDE SEQUENCE [LARGE SCALE GENOMIC DNA]</scope>
    <source>
        <strain evidence="3">cv. Tatra</strain>
        <tissue evidence="2">Young leaves</tissue>
    </source>
</reference>
<evidence type="ECO:0000313" key="2">
    <source>
        <dbReference type="EMBL" id="PNY18144.1"/>
    </source>
</evidence>
<dbReference type="Proteomes" id="UP000236291">
    <property type="component" value="Unassembled WGS sequence"/>
</dbReference>
<evidence type="ECO:0000256" key="1">
    <source>
        <dbReference type="SAM" id="MobiDB-lite"/>
    </source>
</evidence>
<accession>A0A2K3PS99</accession>
<comment type="caution">
    <text evidence="2">The sequence shown here is derived from an EMBL/GenBank/DDBJ whole genome shotgun (WGS) entry which is preliminary data.</text>
</comment>
<feature type="region of interest" description="Disordered" evidence="1">
    <location>
        <begin position="70"/>
        <end position="146"/>
    </location>
</feature>
<feature type="non-terminal residue" evidence="2">
    <location>
        <position position="1"/>
    </location>
</feature>
<dbReference type="EMBL" id="ASHM01009994">
    <property type="protein sequence ID" value="PNY18144.1"/>
    <property type="molecule type" value="Genomic_DNA"/>
</dbReference>
<dbReference type="AlphaFoldDB" id="A0A2K3PS99"/>
<evidence type="ECO:0000313" key="3">
    <source>
        <dbReference type="Proteomes" id="UP000236291"/>
    </source>
</evidence>
<protein>
    <submittedName>
        <fullName evidence="2">Otubain</fullName>
    </submittedName>
</protein>
<organism evidence="2 3">
    <name type="scientific">Trifolium pratense</name>
    <name type="common">Red clover</name>
    <dbReference type="NCBI Taxonomy" id="57577"/>
    <lineage>
        <taxon>Eukaryota</taxon>
        <taxon>Viridiplantae</taxon>
        <taxon>Streptophyta</taxon>
        <taxon>Embryophyta</taxon>
        <taxon>Tracheophyta</taxon>
        <taxon>Spermatophyta</taxon>
        <taxon>Magnoliopsida</taxon>
        <taxon>eudicotyledons</taxon>
        <taxon>Gunneridae</taxon>
        <taxon>Pentapetalae</taxon>
        <taxon>rosids</taxon>
        <taxon>fabids</taxon>
        <taxon>Fabales</taxon>
        <taxon>Fabaceae</taxon>
        <taxon>Papilionoideae</taxon>
        <taxon>50 kb inversion clade</taxon>
        <taxon>NPAAA clade</taxon>
        <taxon>Hologalegina</taxon>
        <taxon>IRL clade</taxon>
        <taxon>Trifolieae</taxon>
        <taxon>Trifolium</taxon>
    </lineage>
</organism>
<sequence length="373" mass="41537">GKVVEKLTKQGASETFFPLRGIPLSDPSSLILCVGAIPGHFVYVKLKDGCPIPPTCIRWKKHCSAEAAEWDEGASDKEKGDKDTRPTKATASSRKKNATENPPKKRVRKAKEPQTEAQPADDDTTHPMPTEPVPADVAPEHDVGDDRDSIVHDMEVEESMREGDDDGQPKVRSPVYVNPYEDKPEPEVFPGGPKDKTVLTDYGSTPHIAKCVYDEFDRECIQSVSNGEKLFDGSSEVHVLKWWDEALKANRMYGLAQTGCGPIRVRYLPERVLWQFGYIQTIPRHPHAAANPLTIVPQINQHWLQHMDRVLTTGMLGSSAARPSDTAPGYITWYYDISHPHIIPFHAGYRVPLLESEVVFVVANVDVAESSQR</sequence>